<reference evidence="1 2" key="1">
    <citation type="submission" date="2019-03" db="EMBL/GenBank/DDBJ databases">
        <title>Genomic Encyclopedia of Type Strains, Phase IV (KMG-IV): sequencing the most valuable type-strain genomes for metagenomic binning, comparative biology and taxonomic classification.</title>
        <authorList>
            <person name="Goeker M."/>
        </authorList>
    </citation>
    <scope>NUCLEOTIDE SEQUENCE [LARGE SCALE GENOMIC DNA]</scope>
    <source>
        <strain evidence="1 2">LX-B</strain>
    </source>
</reference>
<accession>A0A4R1SC05</accession>
<name>A0A4R1SC05_HYDET</name>
<dbReference type="Proteomes" id="UP000295008">
    <property type="component" value="Unassembled WGS sequence"/>
</dbReference>
<evidence type="ECO:0000313" key="1">
    <source>
        <dbReference type="EMBL" id="TCL77038.1"/>
    </source>
</evidence>
<comment type="caution">
    <text evidence="1">The sequence shown here is derived from an EMBL/GenBank/DDBJ whole genome shotgun (WGS) entry which is preliminary data.</text>
</comment>
<dbReference type="EMBL" id="SLUN01000001">
    <property type="protein sequence ID" value="TCL77038.1"/>
    <property type="molecule type" value="Genomic_DNA"/>
</dbReference>
<organism evidence="1 2">
    <name type="scientific">Hydrogenispora ethanolica</name>
    <dbReference type="NCBI Taxonomy" id="1082276"/>
    <lineage>
        <taxon>Bacteria</taxon>
        <taxon>Bacillati</taxon>
        <taxon>Bacillota</taxon>
        <taxon>Hydrogenispora</taxon>
    </lineage>
</organism>
<sequence length="72" mass="8458">MIVIKAALRSTLDLEVTQRYRMKIRIRMRIRRSASRRKDRIQEIMRGIIFSLTIRSGWECNHCNGAVSARPA</sequence>
<proteinExistence type="predicted"/>
<protein>
    <submittedName>
        <fullName evidence="1">Uncharacterized protein</fullName>
    </submittedName>
</protein>
<keyword evidence="2" id="KW-1185">Reference proteome</keyword>
<evidence type="ECO:0000313" key="2">
    <source>
        <dbReference type="Proteomes" id="UP000295008"/>
    </source>
</evidence>
<gene>
    <name evidence="1" type="ORF">EDC14_1001323</name>
</gene>
<dbReference type="AlphaFoldDB" id="A0A4R1SC05"/>